<dbReference type="GO" id="GO:0006310">
    <property type="term" value="P:DNA recombination"/>
    <property type="evidence" value="ECO:0007669"/>
    <property type="project" value="UniProtKB-KW"/>
</dbReference>
<accession>A0A329EIU2</accession>
<dbReference type="Pfam" id="PF00589">
    <property type="entry name" value="Phage_integrase"/>
    <property type="match status" value="1"/>
</dbReference>
<feature type="domain" description="Core-binding (CB)" evidence="6">
    <location>
        <begin position="84"/>
        <end position="165"/>
    </location>
</feature>
<keyword evidence="3" id="KW-0233">DNA recombination</keyword>
<dbReference type="AlphaFoldDB" id="A0A329EIU2"/>
<evidence type="ECO:0000259" key="5">
    <source>
        <dbReference type="PROSITE" id="PS51898"/>
    </source>
</evidence>
<dbReference type="PROSITE" id="PS51900">
    <property type="entry name" value="CB"/>
    <property type="match status" value="1"/>
</dbReference>
<evidence type="ECO:0000313" key="8">
    <source>
        <dbReference type="Proteomes" id="UP000248729"/>
    </source>
</evidence>
<dbReference type="InterPro" id="IPR004107">
    <property type="entry name" value="Integrase_SAM-like_N"/>
</dbReference>
<evidence type="ECO:0000256" key="3">
    <source>
        <dbReference type="ARBA" id="ARBA00023172"/>
    </source>
</evidence>
<dbReference type="PANTHER" id="PTHR30349">
    <property type="entry name" value="PHAGE INTEGRASE-RELATED"/>
    <property type="match status" value="1"/>
</dbReference>
<dbReference type="SUPFAM" id="SSF56349">
    <property type="entry name" value="DNA breaking-rejoining enzymes"/>
    <property type="match status" value="1"/>
</dbReference>
<feature type="domain" description="Tyr recombinase" evidence="5">
    <location>
        <begin position="186"/>
        <end position="396"/>
    </location>
</feature>
<dbReference type="RefSeq" id="WP_112404116.1">
    <property type="nucleotide sequence ID" value="NZ_QLTR01000014.1"/>
</dbReference>
<dbReference type="InterPro" id="IPR002104">
    <property type="entry name" value="Integrase_catalytic"/>
</dbReference>
<evidence type="ECO:0000256" key="2">
    <source>
        <dbReference type="ARBA" id="ARBA00023125"/>
    </source>
</evidence>
<organism evidence="7 8">
    <name type="scientific">Vibrio diazotrophicus</name>
    <dbReference type="NCBI Taxonomy" id="685"/>
    <lineage>
        <taxon>Bacteria</taxon>
        <taxon>Pseudomonadati</taxon>
        <taxon>Pseudomonadota</taxon>
        <taxon>Gammaproteobacteria</taxon>
        <taxon>Vibrionales</taxon>
        <taxon>Vibrionaceae</taxon>
        <taxon>Vibrio</taxon>
    </lineage>
</organism>
<dbReference type="InterPro" id="IPR011010">
    <property type="entry name" value="DNA_brk_join_enz"/>
</dbReference>
<dbReference type="PANTHER" id="PTHR30349:SF36">
    <property type="entry name" value="PROPHAGE INTEGRASE INTR-RELATED"/>
    <property type="match status" value="1"/>
</dbReference>
<dbReference type="EMBL" id="QLTR01000014">
    <property type="protein sequence ID" value="RAS62674.1"/>
    <property type="molecule type" value="Genomic_DNA"/>
</dbReference>
<dbReference type="Gene3D" id="1.10.443.10">
    <property type="entry name" value="Intergrase catalytic core"/>
    <property type="match status" value="1"/>
</dbReference>
<protein>
    <submittedName>
        <fullName evidence="7">Integrase</fullName>
    </submittedName>
</protein>
<evidence type="ECO:0000256" key="4">
    <source>
        <dbReference type="PROSITE-ProRule" id="PRU01248"/>
    </source>
</evidence>
<dbReference type="InterPro" id="IPR010998">
    <property type="entry name" value="Integrase_recombinase_N"/>
</dbReference>
<keyword evidence="1" id="KW-0229">DNA integration</keyword>
<dbReference type="Pfam" id="PF12167">
    <property type="entry name" value="Arm-DNA-bind_2"/>
    <property type="match status" value="1"/>
</dbReference>
<dbReference type="GO" id="GO:0015074">
    <property type="term" value="P:DNA integration"/>
    <property type="evidence" value="ECO:0007669"/>
    <property type="project" value="UniProtKB-KW"/>
</dbReference>
<keyword evidence="2 4" id="KW-0238">DNA-binding</keyword>
<dbReference type="Proteomes" id="UP000248729">
    <property type="component" value="Unassembled WGS sequence"/>
</dbReference>
<dbReference type="CDD" id="cd01189">
    <property type="entry name" value="INT_ICEBs1_C_like"/>
    <property type="match status" value="1"/>
</dbReference>
<dbReference type="InterPro" id="IPR050090">
    <property type="entry name" value="Tyrosine_recombinase_XerCD"/>
</dbReference>
<dbReference type="InterPro" id="IPR013762">
    <property type="entry name" value="Integrase-like_cat_sf"/>
</dbReference>
<gene>
    <name evidence="7" type="ORF">DET48_11469</name>
</gene>
<comment type="caution">
    <text evidence="7">The sequence shown here is derived from an EMBL/GenBank/DDBJ whole genome shotgun (WGS) entry which is preliminary data.</text>
</comment>
<dbReference type="InterPro" id="IPR044068">
    <property type="entry name" value="CB"/>
</dbReference>
<dbReference type="GO" id="GO:0003677">
    <property type="term" value="F:DNA binding"/>
    <property type="evidence" value="ECO:0007669"/>
    <property type="project" value="UniProtKB-UniRule"/>
</dbReference>
<reference evidence="7 8" key="1">
    <citation type="submission" date="2018-06" db="EMBL/GenBank/DDBJ databases">
        <title>Freshwater and sediment microbial communities from various areas in North America, analyzing microbe dynamics in response to fracking.</title>
        <authorList>
            <person name="Lamendella R."/>
        </authorList>
    </citation>
    <scope>NUCLEOTIDE SEQUENCE [LARGE SCALE GENOMIC DNA]</scope>
    <source>
        <strain evidence="7 8">99A</strain>
    </source>
</reference>
<evidence type="ECO:0000256" key="1">
    <source>
        <dbReference type="ARBA" id="ARBA00022908"/>
    </source>
</evidence>
<evidence type="ECO:0000259" key="6">
    <source>
        <dbReference type="PROSITE" id="PS51900"/>
    </source>
</evidence>
<dbReference type="PROSITE" id="PS51898">
    <property type="entry name" value="TYR_RECOMBINASE"/>
    <property type="match status" value="1"/>
</dbReference>
<dbReference type="Pfam" id="PF02899">
    <property type="entry name" value="Phage_int_SAM_1"/>
    <property type="match status" value="1"/>
</dbReference>
<name>A0A329EIU2_VIBDI</name>
<dbReference type="InterPro" id="IPR022000">
    <property type="entry name" value="Min27-like_integrase_DNA_bind"/>
</dbReference>
<evidence type="ECO:0000313" key="7">
    <source>
        <dbReference type="EMBL" id="RAS62674.1"/>
    </source>
</evidence>
<proteinExistence type="predicted"/>
<sequence>MAPKQQQALDLPTGIELNGNSLRIVFHYLGKRYRETLGIPATKKNITFAKQKRESILYEIKVGTFNYAYHFPNSKHATGKPRSKDIGELAETYLASKKPNVRGSTFRKYSTVLRTFVSIYGSKRHCNTLSPRSLEQFRNELAAGRAARTVNRYLVTIKSFISWLHKMEYVDKDYSDHLLRVKEYESDIRPFSIDEFNQVISTYTHEQHRNIFTLFVYTGLRSGELCALAWEDVDFDKKTITVRRSTYDNRGLKTTKTDKERIVDLMPPAYEALKAQMKLTYLYPVKTHDVELPDKTFRKDKIRFVFNPKAVKHQKGSEFDYYCKHALGRSWRLHCKQAGVEHRNQYQLRHTYASWMITFANVNVSYLAQQMGHANITMIAKVYGKWLTEANKKESNRAWEELKKSHNL</sequence>
<dbReference type="Gene3D" id="1.10.150.130">
    <property type="match status" value="1"/>
</dbReference>